<evidence type="ECO:0000313" key="2">
    <source>
        <dbReference type="Proteomes" id="UP000001055"/>
    </source>
</evidence>
<dbReference type="KEGG" id="pno:SNOG_06901"/>
<dbReference type="RefSeq" id="XP_001797262.1">
    <property type="nucleotide sequence ID" value="XM_001797210.1"/>
</dbReference>
<dbReference type="InParanoid" id="Q0UMW3"/>
<dbReference type="Proteomes" id="UP000001055">
    <property type="component" value="Unassembled WGS sequence"/>
</dbReference>
<gene>
    <name evidence="1" type="ORF">SNOG_06901</name>
</gene>
<dbReference type="HOGENOM" id="CLU_3368692_0_0_1"/>
<reference evidence="2" key="1">
    <citation type="journal article" date="2007" name="Plant Cell">
        <title>Dothideomycete-plant interactions illuminated by genome sequencing and EST analysis of the wheat pathogen Stagonospora nodorum.</title>
        <authorList>
            <person name="Hane J.K."/>
            <person name="Lowe R.G."/>
            <person name="Solomon P.S."/>
            <person name="Tan K.C."/>
            <person name="Schoch C.L."/>
            <person name="Spatafora J.W."/>
            <person name="Crous P.W."/>
            <person name="Kodira C."/>
            <person name="Birren B.W."/>
            <person name="Galagan J.E."/>
            <person name="Torriani S.F."/>
            <person name="McDonald B.A."/>
            <person name="Oliver R.P."/>
        </authorList>
    </citation>
    <scope>NUCLEOTIDE SEQUENCE [LARGE SCALE GENOMIC DNA]</scope>
    <source>
        <strain evidence="2">SN15 / ATCC MYA-4574 / FGSC 10173</strain>
    </source>
</reference>
<dbReference type="GeneID" id="5974152"/>
<organism evidence="1 2">
    <name type="scientific">Phaeosphaeria nodorum (strain SN15 / ATCC MYA-4574 / FGSC 10173)</name>
    <name type="common">Glume blotch fungus</name>
    <name type="synonym">Parastagonospora nodorum</name>
    <dbReference type="NCBI Taxonomy" id="321614"/>
    <lineage>
        <taxon>Eukaryota</taxon>
        <taxon>Fungi</taxon>
        <taxon>Dikarya</taxon>
        <taxon>Ascomycota</taxon>
        <taxon>Pezizomycotina</taxon>
        <taxon>Dothideomycetes</taxon>
        <taxon>Pleosporomycetidae</taxon>
        <taxon>Pleosporales</taxon>
        <taxon>Pleosporineae</taxon>
        <taxon>Phaeosphaeriaceae</taxon>
        <taxon>Parastagonospora</taxon>
    </lineage>
</organism>
<dbReference type="EMBL" id="CH445334">
    <property type="protein sequence ID" value="EAT85552.1"/>
    <property type="molecule type" value="Genomic_DNA"/>
</dbReference>
<protein>
    <submittedName>
        <fullName evidence="1">Uncharacterized protein</fullName>
    </submittedName>
</protein>
<accession>Q0UMW3</accession>
<name>Q0UMW3_PHANO</name>
<sequence length="35" mass="4045">MFYVMFNVMIRFVNPVMISPMLEAVNPEVSPGRMP</sequence>
<evidence type="ECO:0000313" key="1">
    <source>
        <dbReference type="EMBL" id="EAT85552.1"/>
    </source>
</evidence>
<dbReference type="AlphaFoldDB" id="Q0UMW3"/>
<proteinExistence type="predicted"/>